<feature type="non-terminal residue" evidence="2">
    <location>
        <position position="49"/>
    </location>
</feature>
<dbReference type="GO" id="GO:0010181">
    <property type="term" value="F:FMN binding"/>
    <property type="evidence" value="ECO:0007669"/>
    <property type="project" value="InterPro"/>
</dbReference>
<organism evidence="2 3">
    <name type="scientific">Adonisia turfae CCMR0082</name>
    <dbReference type="NCBI Taxonomy" id="2304604"/>
    <lineage>
        <taxon>Bacteria</taxon>
        <taxon>Bacillati</taxon>
        <taxon>Cyanobacteriota</taxon>
        <taxon>Adonisia</taxon>
        <taxon>Adonisia turfae</taxon>
    </lineage>
</organism>
<name>A0A6M0S9L8_9CYAN</name>
<gene>
    <name evidence="2" type="ORF">D0962_20755</name>
</gene>
<dbReference type="PROSITE" id="PS00201">
    <property type="entry name" value="FLAVODOXIN"/>
    <property type="match status" value="1"/>
</dbReference>
<dbReference type="InterPro" id="IPR029039">
    <property type="entry name" value="Flavoprotein-like_sf"/>
</dbReference>
<protein>
    <submittedName>
        <fullName evidence="2">Flavodoxin family protein</fullName>
    </submittedName>
</protein>
<reference evidence="2 3" key="1">
    <citation type="journal article" date="2020" name="Microb. Ecol.">
        <title>Ecogenomics of the Marine Benthic Filamentous Cyanobacterium Adonisia.</title>
        <authorList>
            <person name="Walter J.M."/>
            <person name="Coutinho F.H."/>
            <person name="Leomil L."/>
            <person name="Hargreaves P.I."/>
            <person name="Campeao M.E."/>
            <person name="Vieira V.V."/>
            <person name="Silva B.S."/>
            <person name="Fistarol G.O."/>
            <person name="Salomon P.S."/>
            <person name="Sawabe T."/>
            <person name="Mino S."/>
            <person name="Hosokawa M."/>
            <person name="Miyashita H."/>
            <person name="Maruyama F."/>
            <person name="van Verk M.C."/>
            <person name="Dutilh B.E."/>
            <person name="Thompson C.C."/>
            <person name="Thompson F.L."/>
        </authorList>
    </citation>
    <scope>NUCLEOTIDE SEQUENCE [LARGE SCALE GENOMIC DNA]</scope>
    <source>
        <strain evidence="2 3">CCMR0082</strain>
    </source>
</reference>
<accession>A0A6M0S9L8</accession>
<dbReference type="SUPFAM" id="SSF52218">
    <property type="entry name" value="Flavoproteins"/>
    <property type="match status" value="1"/>
</dbReference>
<evidence type="ECO:0000259" key="1">
    <source>
        <dbReference type="PROSITE" id="PS50902"/>
    </source>
</evidence>
<dbReference type="GO" id="GO:0009055">
    <property type="term" value="F:electron transfer activity"/>
    <property type="evidence" value="ECO:0007669"/>
    <property type="project" value="InterPro"/>
</dbReference>
<dbReference type="InterPro" id="IPR001226">
    <property type="entry name" value="Flavodoxin_CS"/>
</dbReference>
<evidence type="ECO:0000313" key="3">
    <source>
        <dbReference type="Proteomes" id="UP000473574"/>
    </source>
</evidence>
<feature type="domain" description="Flavodoxin-like" evidence="1">
    <location>
        <begin position="4"/>
        <end position="49"/>
    </location>
</feature>
<dbReference type="InterPro" id="IPR008254">
    <property type="entry name" value="Flavodoxin/NO_synth"/>
</dbReference>
<dbReference type="AlphaFoldDB" id="A0A6M0S9L8"/>
<dbReference type="Proteomes" id="UP000473574">
    <property type="component" value="Unassembled WGS sequence"/>
</dbReference>
<proteinExistence type="predicted"/>
<dbReference type="PROSITE" id="PS50902">
    <property type="entry name" value="FLAVODOXIN_LIKE"/>
    <property type="match status" value="1"/>
</dbReference>
<sequence length="49" mass="5293">MVAIAIVYFSGQGHTHLMAESLAKGVEATGETAHLLRITGEQIVNGRWQ</sequence>
<evidence type="ECO:0000313" key="2">
    <source>
        <dbReference type="EMBL" id="NEZ65175.1"/>
    </source>
</evidence>
<comment type="caution">
    <text evidence="2">The sequence shown here is derived from an EMBL/GenBank/DDBJ whole genome shotgun (WGS) entry which is preliminary data.</text>
</comment>
<dbReference type="Gene3D" id="3.40.50.360">
    <property type="match status" value="1"/>
</dbReference>
<dbReference type="EMBL" id="QZCE01000002">
    <property type="protein sequence ID" value="NEZ65175.1"/>
    <property type="molecule type" value="Genomic_DNA"/>
</dbReference>